<keyword evidence="2" id="KW-1185">Reference proteome</keyword>
<feature type="transmembrane region" description="Helical" evidence="1">
    <location>
        <begin position="82"/>
        <end position="106"/>
    </location>
</feature>
<feature type="transmembrane region" description="Helical" evidence="1">
    <location>
        <begin position="126"/>
        <end position="151"/>
    </location>
</feature>
<organism evidence="2 3">
    <name type="scientific">Steinernema glaseri</name>
    <dbReference type="NCBI Taxonomy" id="37863"/>
    <lineage>
        <taxon>Eukaryota</taxon>
        <taxon>Metazoa</taxon>
        <taxon>Ecdysozoa</taxon>
        <taxon>Nematoda</taxon>
        <taxon>Chromadorea</taxon>
        <taxon>Rhabditida</taxon>
        <taxon>Tylenchina</taxon>
        <taxon>Panagrolaimomorpha</taxon>
        <taxon>Strongyloidoidea</taxon>
        <taxon>Steinernematidae</taxon>
        <taxon>Steinernema</taxon>
    </lineage>
</organism>
<sequence>MGLSDGQAYLALAEYILMILCLFLSATFSIILLYNQHKFLYPLSSMLTTYLCVILVEFALSAPNVMYMMAFWKKTSPQYNGIIIYYTGIATHIGIIQYEVTTFFLLMERNVALRFPFSQNKHKYLVLCTFVVGLGTWFPMIPLSLATPISASTKDACWAINCAVDNFKNGYFIYAKMVLALVNCCSGTLFVFTLKRHRTTVNMTQAHAEVGRKGQRSQTVVKMSNTIVMYSFALNLVLDFVPALVDIVVYRVAQYPLSHYIGPYSRLGSFLGVLFSSAICFKMMRKSHSNKRFMITTIRIKDKNNSYHL</sequence>
<dbReference type="WBParaSite" id="L893_g9716.t1">
    <property type="protein sequence ID" value="L893_g9716.t1"/>
    <property type="gene ID" value="L893_g9716"/>
</dbReference>
<evidence type="ECO:0000313" key="2">
    <source>
        <dbReference type="Proteomes" id="UP000095287"/>
    </source>
</evidence>
<feature type="transmembrane region" description="Helical" evidence="1">
    <location>
        <begin position="171"/>
        <end position="194"/>
    </location>
</feature>
<protein>
    <submittedName>
        <fullName evidence="3">G_PROTEIN_RECEP_F1_2 domain-containing protein</fullName>
    </submittedName>
</protein>
<keyword evidence="1" id="KW-1133">Transmembrane helix</keyword>
<reference evidence="3" key="1">
    <citation type="submission" date="2016-11" db="UniProtKB">
        <authorList>
            <consortium name="WormBaseParasite"/>
        </authorList>
    </citation>
    <scope>IDENTIFICATION</scope>
</reference>
<accession>A0A1I8AUS8</accession>
<feature type="transmembrane region" description="Helical" evidence="1">
    <location>
        <begin position="12"/>
        <end position="35"/>
    </location>
</feature>
<feature type="transmembrane region" description="Helical" evidence="1">
    <location>
        <begin position="264"/>
        <end position="284"/>
    </location>
</feature>
<dbReference type="AlphaFoldDB" id="A0A1I8AUS8"/>
<evidence type="ECO:0000313" key="3">
    <source>
        <dbReference type="WBParaSite" id="L893_g9716.t1"/>
    </source>
</evidence>
<dbReference type="Proteomes" id="UP000095287">
    <property type="component" value="Unplaced"/>
</dbReference>
<keyword evidence="1" id="KW-0472">Membrane</keyword>
<evidence type="ECO:0000256" key="1">
    <source>
        <dbReference type="SAM" id="Phobius"/>
    </source>
</evidence>
<feature type="transmembrane region" description="Helical" evidence="1">
    <location>
        <begin position="232"/>
        <end position="252"/>
    </location>
</feature>
<feature type="transmembrane region" description="Helical" evidence="1">
    <location>
        <begin position="47"/>
        <end position="70"/>
    </location>
</feature>
<keyword evidence="1" id="KW-0812">Transmembrane</keyword>
<proteinExistence type="predicted"/>
<name>A0A1I8AUS8_9BILA</name>